<protein>
    <submittedName>
        <fullName evidence="6">LysR family transcriptional regulator</fullName>
    </submittedName>
</protein>
<comment type="similarity">
    <text evidence="1">Belongs to the LysR transcriptional regulatory family.</text>
</comment>
<evidence type="ECO:0000313" key="6">
    <source>
        <dbReference type="EMBL" id="KMY51185.1"/>
    </source>
</evidence>
<dbReference type="STRING" id="1679170.AC625_17920"/>
<dbReference type="PANTHER" id="PTHR30419:SF28">
    <property type="entry name" value="HTH-TYPE TRANSCRIPTIONAL REGULATOR BSDA"/>
    <property type="match status" value="1"/>
</dbReference>
<evidence type="ECO:0000256" key="1">
    <source>
        <dbReference type="ARBA" id="ARBA00009437"/>
    </source>
</evidence>
<comment type="caution">
    <text evidence="6">The sequence shown here is derived from an EMBL/GenBank/DDBJ whole genome shotgun (WGS) entry which is preliminary data.</text>
</comment>
<dbReference type="InterPro" id="IPR005119">
    <property type="entry name" value="LysR_subst-bd"/>
</dbReference>
<proteinExistence type="inferred from homology"/>
<dbReference type="Pfam" id="PF03466">
    <property type="entry name" value="LysR_substrate"/>
    <property type="match status" value="1"/>
</dbReference>
<keyword evidence="3" id="KW-0238">DNA-binding</keyword>
<dbReference type="InterPro" id="IPR000847">
    <property type="entry name" value="LysR_HTH_N"/>
</dbReference>
<dbReference type="CDD" id="cd05466">
    <property type="entry name" value="PBP2_LTTR_substrate"/>
    <property type="match status" value="1"/>
</dbReference>
<organism evidence="6 7">
    <name type="scientific">Peribacillus loiseleuriae</name>
    <dbReference type="NCBI Taxonomy" id="1679170"/>
    <lineage>
        <taxon>Bacteria</taxon>
        <taxon>Bacillati</taxon>
        <taxon>Bacillota</taxon>
        <taxon>Bacilli</taxon>
        <taxon>Bacillales</taxon>
        <taxon>Bacillaceae</taxon>
        <taxon>Peribacillus</taxon>
    </lineage>
</organism>
<dbReference type="AlphaFoldDB" id="A0A0K9GX36"/>
<dbReference type="GO" id="GO:0005829">
    <property type="term" value="C:cytosol"/>
    <property type="evidence" value="ECO:0007669"/>
    <property type="project" value="TreeGrafter"/>
</dbReference>
<dbReference type="InterPro" id="IPR036390">
    <property type="entry name" value="WH_DNA-bd_sf"/>
</dbReference>
<dbReference type="GO" id="GO:0003700">
    <property type="term" value="F:DNA-binding transcription factor activity"/>
    <property type="evidence" value="ECO:0007669"/>
    <property type="project" value="InterPro"/>
</dbReference>
<dbReference type="SUPFAM" id="SSF46785">
    <property type="entry name" value="Winged helix' DNA-binding domain"/>
    <property type="match status" value="1"/>
</dbReference>
<dbReference type="OrthoDB" id="9803735at2"/>
<evidence type="ECO:0000313" key="7">
    <source>
        <dbReference type="Proteomes" id="UP000037146"/>
    </source>
</evidence>
<dbReference type="GO" id="GO:0003677">
    <property type="term" value="F:DNA binding"/>
    <property type="evidence" value="ECO:0007669"/>
    <property type="project" value="UniProtKB-KW"/>
</dbReference>
<accession>A0A0K9GX36</accession>
<dbReference type="InterPro" id="IPR050950">
    <property type="entry name" value="HTH-type_LysR_regulators"/>
</dbReference>
<keyword evidence="7" id="KW-1185">Reference proteome</keyword>
<evidence type="ECO:0000256" key="4">
    <source>
        <dbReference type="ARBA" id="ARBA00023163"/>
    </source>
</evidence>
<keyword evidence="4" id="KW-0804">Transcription</keyword>
<dbReference type="PANTHER" id="PTHR30419">
    <property type="entry name" value="HTH-TYPE TRANSCRIPTIONAL REGULATOR YBHD"/>
    <property type="match status" value="1"/>
</dbReference>
<sequence length="294" mass="33571">MDIRQLRYFVAIVEERKISAAAYRLHISQPPLSQQLKAMEQELGAKLVERTGKYLEVTEAGQTLYKYAQKMIHLLEEAKMDVKEVEDGVKGRLTIGVNTLSVVGLPELLNQFHEKYPRVTYKIQQNESAQLRQLVKDRVIELAIIRLPLKLDDFSVIHLNTEPFYFITSKKKQIGHHEITFAEIQNYPIIIPSTEGLGVYQMILDAFSECKLSPNVISECSDVSVLLDLVASDFGTSIVPETVLKRYKNDQIQAFKITKTNLSASTSLIWLKNHYLSTTAQNFVELLTNHNNKF</sequence>
<dbReference type="PRINTS" id="PR00039">
    <property type="entry name" value="HTHLYSR"/>
</dbReference>
<dbReference type="InterPro" id="IPR036388">
    <property type="entry name" value="WH-like_DNA-bd_sf"/>
</dbReference>
<dbReference type="PROSITE" id="PS50931">
    <property type="entry name" value="HTH_LYSR"/>
    <property type="match status" value="1"/>
</dbReference>
<dbReference type="PATRIC" id="fig|1679170.3.peg.4069"/>
<dbReference type="FunFam" id="1.10.10.10:FF:000001">
    <property type="entry name" value="LysR family transcriptional regulator"/>
    <property type="match status" value="1"/>
</dbReference>
<dbReference type="Gene3D" id="3.40.190.290">
    <property type="match status" value="1"/>
</dbReference>
<dbReference type="RefSeq" id="WP_049682533.1">
    <property type="nucleotide sequence ID" value="NZ_LFZW01000001.1"/>
</dbReference>
<evidence type="ECO:0000256" key="2">
    <source>
        <dbReference type="ARBA" id="ARBA00023015"/>
    </source>
</evidence>
<dbReference type="Proteomes" id="UP000037146">
    <property type="component" value="Unassembled WGS sequence"/>
</dbReference>
<dbReference type="SUPFAM" id="SSF53850">
    <property type="entry name" value="Periplasmic binding protein-like II"/>
    <property type="match status" value="1"/>
</dbReference>
<dbReference type="EMBL" id="LFZW01000001">
    <property type="protein sequence ID" value="KMY51185.1"/>
    <property type="molecule type" value="Genomic_DNA"/>
</dbReference>
<gene>
    <name evidence="6" type="ORF">AC625_17920</name>
</gene>
<feature type="domain" description="HTH lysR-type" evidence="5">
    <location>
        <begin position="1"/>
        <end position="58"/>
    </location>
</feature>
<reference evidence="7" key="1">
    <citation type="submission" date="2015-07" db="EMBL/GenBank/DDBJ databases">
        <title>Genome sequencing project for genomic taxonomy and phylogenomics of Bacillus-like bacteria.</title>
        <authorList>
            <person name="Liu B."/>
            <person name="Wang J."/>
            <person name="Zhu Y."/>
            <person name="Liu G."/>
            <person name="Chen Q."/>
            <person name="Chen Z."/>
            <person name="Lan J."/>
            <person name="Che J."/>
            <person name="Ge C."/>
            <person name="Shi H."/>
            <person name="Pan Z."/>
            <person name="Liu X."/>
        </authorList>
    </citation>
    <scope>NUCLEOTIDE SEQUENCE [LARGE SCALE GENOMIC DNA]</scope>
    <source>
        <strain evidence="7">FJAT-27997</strain>
    </source>
</reference>
<keyword evidence="2" id="KW-0805">Transcription regulation</keyword>
<evidence type="ECO:0000256" key="3">
    <source>
        <dbReference type="ARBA" id="ARBA00023125"/>
    </source>
</evidence>
<name>A0A0K9GX36_9BACI</name>
<dbReference type="Pfam" id="PF00126">
    <property type="entry name" value="HTH_1"/>
    <property type="match status" value="1"/>
</dbReference>
<dbReference type="Gene3D" id="1.10.10.10">
    <property type="entry name" value="Winged helix-like DNA-binding domain superfamily/Winged helix DNA-binding domain"/>
    <property type="match status" value="1"/>
</dbReference>
<evidence type="ECO:0000259" key="5">
    <source>
        <dbReference type="PROSITE" id="PS50931"/>
    </source>
</evidence>